<dbReference type="Proteomes" id="UP001530400">
    <property type="component" value="Unassembled WGS sequence"/>
</dbReference>
<dbReference type="PANTHER" id="PTHR10302:SF0">
    <property type="entry name" value="SINGLE-STRANDED DNA-BINDING PROTEIN, MITOCHONDRIAL"/>
    <property type="match status" value="1"/>
</dbReference>
<gene>
    <name evidence="4" type="ORF">ACHAWO_002738</name>
</gene>
<dbReference type="HAMAP" id="MF_00984">
    <property type="entry name" value="SSB"/>
    <property type="match status" value="1"/>
</dbReference>
<proteinExistence type="inferred from homology"/>
<evidence type="ECO:0008006" key="6">
    <source>
        <dbReference type="Google" id="ProtNLM"/>
    </source>
</evidence>
<organism evidence="4 5">
    <name type="scientific">Cyclotella atomus</name>
    <dbReference type="NCBI Taxonomy" id="382360"/>
    <lineage>
        <taxon>Eukaryota</taxon>
        <taxon>Sar</taxon>
        <taxon>Stramenopiles</taxon>
        <taxon>Ochrophyta</taxon>
        <taxon>Bacillariophyta</taxon>
        <taxon>Coscinodiscophyceae</taxon>
        <taxon>Thalassiosirophycidae</taxon>
        <taxon>Stephanodiscales</taxon>
        <taxon>Stephanodiscaceae</taxon>
        <taxon>Cyclotella</taxon>
    </lineage>
</organism>
<dbReference type="PROSITE" id="PS50935">
    <property type="entry name" value="SSB"/>
    <property type="match status" value="1"/>
</dbReference>
<dbReference type="PANTHER" id="PTHR10302">
    <property type="entry name" value="SINGLE-STRANDED DNA-BINDING PROTEIN"/>
    <property type="match status" value="1"/>
</dbReference>
<protein>
    <recommendedName>
        <fullName evidence="6">Single-stranded DNA-binding protein</fullName>
    </recommendedName>
</protein>
<dbReference type="GO" id="GO:0003677">
    <property type="term" value="F:DNA binding"/>
    <property type="evidence" value="ECO:0007669"/>
    <property type="project" value="UniProtKB-UniRule"/>
</dbReference>
<reference evidence="4 5" key="1">
    <citation type="submission" date="2024-10" db="EMBL/GenBank/DDBJ databases">
        <title>Updated reference genomes for cyclostephanoid diatoms.</title>
        <authorList>
            <person name="Roberts W.R."/>
            <person name="Alverson A.J."/>
        </authorList>
    </citation>
    <scope>NUCLEOTIDE SEQUENCE [LARGE SCALE GENOMIC DNA]</scope>
    <source>
        <strain evidence="4 5">AJA010-31</strain>
    </source>
</reference>
<dbReference type="Gene3D" id="2.40.50.140">
    <property type="entry name" value="Nucleic acid-binding proteins"/>
    <property type="match status" value="1"/>
</dbReference>
<dbReference type="InterPro" id="IPR000424">
    <property type="entry name" value="Primosome_PriB/ssb"/>
</dbReference>
<dbReference type="NCBIfam" id="TIGR00621">
    <property type="entry name" value="ssb"/>
    <property type="match status" value="1"/>
</dbReference>
<keyword evidence="1 2" id="KW-0238">DNA-binding</keyword>
<dbReference type="EMBL" id="JALLPJ020000144">
    <property type="protein sequence ID" value="KAL3801167.1"/>
    <property type="molecule type" value="Genomic_DNA"/>
</dbReference>
<evidence type="ECO:0000256" key="1">
    <source>
        <dbReference type="ARBA" id="ARBA00023125"/>
    </source>
</evidence>
<keyword evidence="5" id="KW-1185">Reference proteome</keyword>
<evidence type="ECO:0000313" key="5">
    <source>
        <dbReference type="Proteomes" id="UP001530400"/>
    </source>
</evidence>
<evidence type="ECO:0000313" key="4">
    <source>
        <dbReference type="EMBL" id="KAL3801167.1"/>
    </source>
</evidence>
<feature type="region of interest" description="Disordered" evidence="3">
    <location>
        <begin position="238"/>
        <end position="271"/>
    </location>
</feature>
<evidence type="ECO:0000256" key="2">
    <source>
        <dbReference type="PROSITE-ProRule" id="PRU00252"/>
    </source>
</evidence>
<dbReference type="InterPro" id="IPR011344">
    <property type="entry name" value="ssDNA-bd"/>
</dbReference>
<dbReference type="InterPro" id="IPR012340">
    <property type="entry name" value="NA-bd_OB-fold"/>
</dbReference>
<feature type="region of interest" description="Disordered" evidence="3">
    <location>
        <begin position="44"/>
        <end position="93"/>
    </location>
</feature>
<sequence>MVSRAIRKYAAAIVWMPLLGDAFRLPAGSGASISRHQPICTSIQRQQSLAPSLSRKSQLFASEDDEEPSPTLPPAAGGNFFEEVPTASEKQRENKLPMTYQDLEMMCTPFDEHLPKINVVTLVGRVGNDPEPNYFDDGKVVLNLSLAVKRKYHPLERKVRNIKSGEEETDWFPLEFWGRDAEYVTNYVEKGARLGITGSLVGSAWTDKRTGEQRRRPKILVRHIDILESKAEAELRKGQYFGGGNRGGGRYDEDDDDGGPSSASTGGFFDT</sequence>
<dbReference type="CDD" id="cd04496">
    <property type="entry name" value="SSB_OBF"/>
    <property type="match status" value="1"/>
</dbReference>
<feature type="compositionally biased region" description="Polar residues" evidence="3">
    <location>
        <begin position="44"/>
        <end position="60"/>
    </location>
</feature>
<dbReference type="Pfam" id="PF00436">
    <property type="entry name" value="SSB"/>
    <property type="match status" value="1"/>
</dbReference>
<dbReference type="SUPFAM" id="SSF50249">
    <property type="entry name" value="Nucleic acid-binding proteins"/>
    <property type="match status" value="1"/>
</dbReference>
<dbReference type="AlphaFoldDB" id="A0ABD3QLU8"/>
<feature type="compositionally biased region" description="Low complexity" evidence="3">
    <location>
        <begin position="259"/>
        <end position="271"/>
    </location>
</feature>
<comment type="caution">
    <text evidence="4">The sequence shown here is derived from an EMBL/GenBank/DDBJ whole genome shotgun (WGS) entry which is preliminary data.</text>
</comment>
<accession>A0ABD3QLU8</accession>
<name>A0ABD3QLU8_9STRA</name>
<evidence type="ECO:0000256" key="3">
    <source>
        <dbReference type="SAM" id="MobiDB-lite"/>
    </source>
</evidence>